<proteinExistence type="predicted"/>
<comment type="caution">
    <text evidence="1">The sequence shown here is derived from an EMBL/GenBank/DDBJ whole genome shotgun (WGS) entry which is preliminary data.</text>
</comment>
<keyword evidence="2" id="KW-1185">Reference proteome</keyword>
<dbReference type="Proteomes" id="UP001392318">
    <property type="component" value="Unassembled WGS sequence"/>
</dbReference>
<organism evidence="1 2">
    <name type="scientific">Paraburkholderia unamae</name>
    <dbReference type="NCBI Taxonomy" id="219649"/>
    <lineage>
        <taxon>Bacteria</taxon>
        <taxon>Pseudomonadati</taxon>
        <taxon>Pseudomonadota</taxon>
        <taxon>Betaproteobacteria</taxon>
        <taxon>Burkholderiales</taxon>
        <taxon>Burkholderiaceae</taxon>
        <taxon>Paraburkholderia</taxon>
    </lineage>
</organism>
<protein>
    <submittedName>
        <fullName evidence="1">Uncharacterized protein</fullName>
    </submittedName>
</protein>
<dbReference type="EMBL" id="JAYMRU010000056">
    <property type="protein sequence ID" value="MEM5406064.1"/>
    <property type="molecule type" value="Genomic_DNA"/>
</dbReference>
<name>A0ACC6RXC7_9BURK</name>
<accession>A0ACC6RXC7</accession>
<sequence length="51" mass="5193">MSPIFASREASAAHARRMKKALPEPLKAAGAAPSFVVEPLDAQGTSQSAAA</sequence>
<gene>
    <name evidence="1" type="ORF">VSR83_39780</name>
</gene>
<evidence type="ECO:0000313" key="1">
    <source>
        <dbReference type="EMBL" id="MEM5406064.1"/>
    </source>
</evidence>
<evidence type="ECO:0000313" key="2">
    <source>
        <dbReference type="Proteomes" id="UP001392318"/>
    </source>
</evidence>
<reference evidence="1" key="1">
    <citation type="submission" date="2024-01" db="EMBL/GenBank/DDBJ databases">
        <title>The diversity of rhizobia nodulating Mimosa spp. in eleven states of Brazil covering several biomes is determined by host plant, location, and edaphic factors.</title>
        <authorList>
            <person name="Rouws L."/>
            <person name="Barauna A."/>
            <person name="Beukes C."/>
            <person name="De Faria S.M."/>
            <person name="Gross E."/>
            <person name="Dos Reis Junior F.B."/>
            <person name="Simon M."/>
            <person name="Maluk M."/>
            <person name="Odee D.W."/>
            <person name="Kenicer G."/>
            <person name="Young J.P.W."/>
            <person name="Reis V.M."/>
            <person name="Zilli J."/>
            <person name="James E.K."/>
        </authorList>
    </citation>
    <scope>NUCLEOTIDE SEQUENCE</scope>
    <source>
        <strain evidence="1">JPY452</strain>
    </source>
</reference>